<evidence type="ECO:0000256" key="4">
    <source>
        <dbReference type="ARBA" id="ARBA00022692"/>
    </source>
</evidence>
<keyword evidence="4 9" id="KW-0812">Transmembrane</keyword>
<sequence length="159" mass="18078">MHLLKGKIKWFIFAIFIICFDLITKHIANTNLEYGIPHEITPFFNFTLLYNYGAAFSFLSSDQTSWQLIMFSTISLIASAVLIFLILKQPEKSKINLLSFSLILGGALGNFYDRAFQGYVIDFLDFHIGSYHWPAFNIADSAITIGVTLFLITSLFSKK</sequence>
<evidence type="ECO:0000256" key="5">
    <source>
        <dbReference type="ARBA" id="ARBA00022750"/>
    </source>
</evidence>
<evidence type="ECO:0000256" key="10">
    <source>
        <dbReference type="RuleBase" id="RU000594"/>
    </source>
</evidence>
<evidence type="ECO:0000313" key="12">
    <source>
        <dbReference type="EMBL" id="APC96578.1"/>
    </source>
</evidence>
<dbReference type="PANTHER" id="PTHR33695:SF1">
    <property type="entry name" value="LIPOPROTEIN SIGNAL PEPTIDASE"/>
    <property type="match status" value="1"/>
</dbReference>
<dbReference type="GO" id="GO:0006508">
    <property type="term" value="P:proteolysis"/>
    <property type="evidence" value="ECO:0007669"/>
    <property type="project" value="UniProtKB-KW"/>
</dbReference>
<feature type="transmembrane region" description="Helical" evidence="9">
    <location>
        <begin position="94"/>
        <end position="112"/>
    </location>
</feature>
<feature type="transmembrane region" description="Helical" evidence="9">
    <location>
        <begin position="132"/>
        <end position="156"/>
    </location>
</feature>
<comment type="pathway">
    <text evidence="9">Protein modification; lipoprotein biosynthesis (signal peptide cleavage).</text>
</comment>
<keyword evidence="6 9" id="KW-0378">Hydrolase</keyword>
<evidence type="ECO:0000256" key="7">
    <source>
        <dbReference type="ARBA" id="ARBA00022989"/>
    </source>
</evidence>
<dbReference type="EC" id="3.4.23.36" evidence="9"/>
<dbReference type="GO" id="GO:0005886">
    <property type="term" value="C:plasma membrane"/>
    <property type="evidence" value="ECO:0007669"/>
    <property type="project" value="UniProtKB-SubCell"/>
</dbReference>
<keyword evidence="13" id="KW-1185">Reference proteome</keyword>
<comment type="similarity">
    <text evidence="1 9 11">Belongs to the peptidase A8 family.</text>
</comment>
<name>A0A1J0KSB1_9GAMM</name>
<comment type="function">
    <text evidence="9 10">This protein specifically catalyzes the removal of signal peptides from prolipoproteins.</text>
</comment>
<keyword evidence="8 9" id="KW-0472">Membrane</keyword>
<proteinExistence type="inferred from homology"/>
<gene>
    <name evidence="9 12" type="primary">lspA</name>
    <name evidence="12" type="ORF">KX01_21</name>
</gene>
<organism evidence="12 13">
    <name type="scientific">Francisella frigiditurris</name>
    <dbReference type="NCBI Taxonomy" id="1542390"/>
    <lineage>
        <taxon>Bacteria</taxon>
        <taxon>Pseudomonadati</taxon>
        <taxon>Pseudomonadota</taxon>
        <taxon>Gammaproteobacteria</taxon>
        <taxon>Thiotrichales</taxon>
        <taxon>Francisellaceae</taxon>
        <taxon>Francisella</taxon>
    </lineage>
</organism>
<dbReference type="AlphaFoldDB" id="A0A1J0KSB1"/>
<keyword evidence="2 9" id="KW-1003">Cell membrane</keyword>
<dbReference type="EMBL" id="CP009654">
    <property type="protein sequence ID" value="APC96578.1"/>
    <property type="molecule type" value="Genomic_DNA"/>
</dbReference>
<feature type="transmembrane region" description="Helical" evidence="9">
    <location>
        <begin position="43"/>
        <end position="60"/>
    </location>
</feature>
<evidence type="ECO:0000256" key="3">
    <source>
        <dbReference type="ARBA" id="ARBA00022670"/>
    </source>
</evidence>
<feature type="transmembrane region" description="Helical" evidence="9">
    <location>
        <begin position="6"/>
        <end position="23"/>
    </location>
</feature>
<dbReference type="KEGG" id="frc:KX01_21"/>
<evidence type="ECO:0000256" key="6">
    <source>
        <dbReference type="ARBA" id="ARBA00022801"/>
    </source>
</evidence>
<accession>A0A1J0KSB1</accession>
<evidence type="ECO:0000256" key="1">
    <source>
        <dbReference type="ARBA" id="ARBA00006139"/>
    </source>
</evidence>
<keyword evidence="3 9" id="KW-0645">Protease</keyword>
<protein>
    <recommendedName>
        <fullName evidence="9">Lipoprotein signal peptidase</fullName>
        <ecNumber evidence="9">3.4.23.36</ecNumber>
    </recommendedName>
    <alternativeName>
        <fullName evidence="9">Prolipoprotein signal peptidase</fullName>
    </alternativeName>
    <alternativeName>
        <fullName evidence="9">Signal peptidase II</fullName>
        <shortName evidence="9">SPase II</shortName>
    </alternativeName>
</protein>
<dbReference type="NCBIfam" id="TIGR00077">
    <property type="entry name" value="lspA"/>
    <property type="match status" value="1"/>
</dbReference>
<dbReference type="Pfam" id="PF01252">
    <property type="entry name" value="Peptidase_A8"/>
    <property type="match status" value="1"/>
</dbReference>
<dbReference type="RefSeq" id="WP_071663064.1">
    <property type="nucleotide sequence ID" value="NZ_CP009654.1"/>
</dbReference>
<dbReference type="Proteomes" id="UP000182521">
    <property type="component" value="Chromosome"/>
</dbReference>
<dbReference type="HAMAP" id="MF_00161">
    <property type="entry name" value="LspA"/>
    <property type="match status" value="1"/>
</dbReference>
<keyword evidence="5 9" id="KW-0064">Aspartyl protease</keyword>
<evidence type="ECO:0000313" key="13">
    <source>
        <dbReference type="Proteomes" id="UP000182521"/>
    </source>
</evidence>
<dbReference type="UniPathway" id="UPA00665"/>
<comment type="subcellular location">
    <subcellularLocation>
        <location evidence="9">Cell membrane</location>
        <topology evidence="9">Multi-pass membrane protein</topology>
    </subcellularLocation>
</comment>
<evidence type="ECO:0000256" key="11">
    <source>
        <dbReference type="RuleBase" id="RU004181"/>
    </source>
</evidence>
<feature type="active site" evidence="9">
    <location>
        <position position="122"/>
    </location>
</feature>
<comment type="catalytic activity">
    <reaction evidence="9 10">
        <text>Release of signal peptides from bacterial membrane prolipoproteins. Hydrolyzes -Xaa-Yaa-Zaa-|-(S,diacylglyceryl)Cys-, in which Xaa is hydrophobic (preferably Leu), and Yaa (Ala or Ser) and Zaa (Gly or Ala) have small, neutral side chains.</text>
        <dbReference type="EC" id="3.4.23.36"/>
    </reaction>
</comment>
<evidence type="ECO:0000256" key="9">
    <source>
        <dbReference type="HAMAP-Rule" id="MF_00161"/>
    </source>
</evidence>
<feature type="transmembrane region" description="Helical" evidence="9">
    <location>
        <begin position="66"/>
        <end position="87"/>
    </location>
</feature>
<dbReference type="InterPro" id="IPR001872">
    <property type="entry name" value="Peptidase_A8"/>
</dbReference>
<dbReference type="PANTHER" id="PTHR33695">
    <property type="entry name" value="LIPOPROTEIN SIGNAL PEPTIDASE"/>
    <property type="match status" value="1"/>
</dbReference>
<dbReference type="GO" id="GO:0004190">
    <property type="term" value="F:aspartic-type endopeptidase activity"/>
    <property type="evidence" value="ECO:0007669"/>
    <property type="project" value="UniProtKB-UniRule"/>
</dbReference>
<evidence type="ECO:0000256" key="2">
    <source>
        <dbReference type="ARBA" id="ARBA00022475"/>
    </source>
</evidence>
<evidence type="ECO:0000256" key="8">
    <source>
        <dbReference type="ARBA" id="ARBA00023136"/>
    </source>
</evidence>
<reference evidence="13" key="1">
    <citation type="submission" date="2014-10" db="EMBL/GenBank/DDBJ databases">
        <authorList>
            <person name="Kuske C.R."/>
            <person name="Challacombe J.F."/>
            <person name="Daligault H.E."/>
            <person name="Davenport K.W."/>
            <person name="Johnson S.L."/>
            <person name="Siddaramappa S."/>
            <person name="Petersen J.M."/>
        </authorList>
    </citation>
    <scope>NUCLEOTIDE SEQUENCE [LARGE SCALE GENOMIC DNA]</scope>
    <source>
        <strain evidence="13">CA97-1460</strain>
    </source>
</reference>
<dbReference type="PRINTS" id="PR00781">
    <property type="entry name" value="LIPOSIGPTASE"/>
</dbReference>
<dbReference type="PROSITE" id="PS00855">
    <property type="entry name" value="SPASE_II"/>
    <property type="match status" value="1"/>
</dbReference>
<keyword evidence="7 9" id="KW-1133">Transmembrane helix</keyword>
<dbReference type="OrthoDB" id="9810259at2"/>
<feature type="active site" evidence="9">
    <location>
        <position position="140"/>
    </location>
</feature>
<dbReference type="STRING" id="1542390.KX01_21"/>